<reference evidence="1" key="1">
    <citation type="journal article" date="2023" name="Front. Mar. Sci.">
        <title>A new Merluccius polli reference genome to investigate the effects of global change in West African waters.</title>
        <authorList>
            <person name="Mateo J.L."/>
            <person name="Blanco-Fernandez C."/>
            <person name="Garcia-Vazquez E."/>
            <person name="Machado-Schiaffino G."/>
        </authorList>
    </citation>
    <scope>NUCLEOTIDE SEQUENCE</scope>
    <source>
        <strain evidence="1">C29</strain>
        <tissue evidence="1">Fin</tissue>
    </source>
</reference>
<evidence type="ECO:0000313" key="2">
    <source>
        <dbReference type="Proteomes" id="UP001174136"/>
    </source>
</evidence>
<comment type="caution">
    <text evidence="1">The sequence shown here is derived from an EMBL/GenBank/DDBJ whole genome shotgun (WGS) entry which is preliminary data.</text>
</comment>
<organism evidence="1 2">
    <name type="scientific">Merluccius polli</name>
    <name type="common">Benguela hake</name>
    <name type="synonym">Merluccius cadenati</name>
    <dbReference type="NCBI Taxonomy" id="89951"/>
    <lineage>
        <taxon>Eukaryota</taxon>
        <taxon>Metazoa</taxon>
        <taxon>Chordata</taxon>
        <taxon>Craniata</taxon>
        <taxon>Vertebrata</taxon>
        <taxon>Euteleostomi</taxon>
        <taxon>Actinopterygii</taxon>
        <taxon>Neopterygii</taxon>
        <taxon>Teleostei</taxon>
        <taxon>Neoteleostei</taxon>
        <taxon>Acanthomorphata</taxon>
        <taxon>Zeiogadaria</taxon>
        <taxon>Gadariae</taxon>
        <taxon>Gadiformes</taxon>
        <taxon>Gadoidei</taxon>
        <taxon>Merlucciidae</taxon>
        <taxon>Merluccius</taxon>
    </lineage>
</organism>
<dbReference type="InterPro" id="IPR012337">
    <property type="entry name" value="RNaseH-like_sf"/>
</dbReference>
<dbReference type="PANTHER" id="PTHR45913:SF22">
    <property type="entry name" value="SCAN BOX DOMAIN-CONTAINING PROTEIN"/>
    <property type="match status" value="1"/>
</dbReference>
<dbReference type="SUPFAM" id="SSF53098">
    <property type="entry name" value="Ribonuclease H-like"/>
    <property type="match status" value="1"/>
</dbReference>
<evidence type="ECO:0000313" key="1">
    <source>
        <dbReference type="EMBL" id="KAK0146420.1"/>
    </source>
</evidence>
<dbReference type="EMBL" id="JAOPHQ010002577">
    <property type="protein sequence ID" value="KAK0146420.1"/>
    <property type="molecule type" value="Genomic_DNA"/>
</dbReference>
<protein>
    <submittedName>
        <fullName evidence="1">Zinc finger BED domain-containing protein 5</fullName>
    </submittedName>
</protein>
<name>A0AA47P2X0_MERPO</name>
<dbReference type="PANTHER" id="PTHR45913">
    <property type="entry name" value="EPM2A-INTERACTING PROTEIN 1"/>
    <property type="match status" value="1"/>
</dbReference>
<sequence length="414" mass="46913">MAENKKKCRPYNANYINYGFIPSPTNVHLPMCLLCEQVFSNEAMNPSRLQEHLSKKHPDKASKDSAYFQSLRDHRSRRPTINSMFARSVNQTEWVALLIAKAGLPFTVGESLVIPAIKEVIYTVMQCDPAPVAKAIPLSNDSVAWRIREMSTDTEEQLCAKLHGCPFSVQLDETTTADNNVLLMAYVRYVSGRDLVENFLFGEYLTTDTRGETIFAALTKFLRERDIPVTNIIACAMDGAPAMVGRYRRFVTLLKQQAPCVLAVHCVLHRHNLVAKKLFPSLHQSLEVAVKAINKIKAHALNDRLFRQLCGENDEAFKRLLLHTQVRWLSKGNCLARLCKLFPSVIEFLDQADASLKAQLWSCRHDIFYLFDFFGKMNKVTLKLQGDGVTLVHSKATICSFLAKLELYQQNLGR</sequence>
<gene>
    <name evidence="1" type="primary">ZBED5_2</name>
    <name evidence="1" type="ORF">N1851_014261</name>
</gene>
<dbReference type="AlphaFoldDB" id="A0AA47P2X0"/>
<proteinExistence type="predicted"/>
<accession>A0AA47P2X0</accession>
<dbReference type="Proteomes" id="UP001174136">
    <property type="component" value="Unassembled WGS sequence"/>
</dbReference>
<keyword evidence="2" id="KW-1185">Reference proteome</keyword>